<name>A0AAU9TWC4_EUPED</name>
<proteinExistence type="predicted"/>
<dbReference type="PANTHER" id="PTHR47331">
    <property type="entry name" value="PHD-TYPE DOMAIN-CONTAINING PROTEIN"/>
    <property type="match status" value="1"/>
</dbReference>
<evidence type="ECO:0000313" key="4">
    <source>
        <dbReference type="Proteomes" id="UP001153954"/>
    </source>
</evidence>
<dbReference type="PANTHER" id="PTHR47331:SF5">
    <property type="entry name" value="RIBONUCLEASE H"/>
    <property type="match status" value="1"/>
</dbReference>
<dbReference type="InterPro" id="IPR001995">
    <property type="entry name" value="Peptidase_A2_cat"/>
</dbReference>
<protein>
    <recommendedName>
        <fullName evidence="2">Peptidase A2 domain-containing protein</fullName>
    </recommendedName>
</protein>
<dbReference type="PROSITE" id="PS50175">
    <property type="entry name" value="ASP_PROT_RETROV"/>
    <property type="match status" value="1"/>
</dbReference>
<evidence type="ECO:0000256" key="1">
    <source>
        <dbReference type="SAM" id="MobiDB-lite"/>
    </source>
</evidence>
<evidence type="ECO:0000313" key="3">
    <source>
        <dbReference type="EMBL" id="CAH2090123.1"/>
    </source>
</evidence>
<dbReference type="AlphaFoldDB" id="A0AAU9TWC4"/>
<dbReference type="GO" id="GO:0004190">
    <property type="term" value="F:aspartic-type endopeptidase activity"/>
    <property type="evidence" value="ECO:0007669"/>
    <property type="project" value="InterPro"/>
</dbReference>
<dbReference type="GO" id="GO:0006508">
    <property type="term" value="P:proteolysis"/>
    <property type="evidence" value="ECO:0007669"/>
    <property type="project" value="InterPro"/>
</dbReference>
<keyword evidence="4" id="KW-1185">Reference proteome</keyword>
<accession>A0AAU9TWC4</accession>
<feature type="region of interest" description="Disordered" evidence="1">
    <location>
        <begin position="75"/>
        <end position="99"/>
    </location>
</feature>
<evidence type="ECO:0000259" key="2">
    <source>
        <dbReference type="PROSITE" id="PS50175"/>
    </source>
</evidence>
<gene>
    <name evidence="3" type="ORF">EEDITHA_LOCUS6116</name>
</gene>
<organism evidence="3 4">
    <name type="scientific">Euphydryas editha</name>
    <name type="common">Edith's checkerspot</name>
    <dbReference type="NCBI Taxonomy" id="104508"/>
    <lineage>
        <taxon>Eukaryota</taxon>
        <taxon>Metazoa</taxon>
        <taxon>Ecdysozoa</taxon>
        <taxon>Arthropoda</taxon>
        <taxon>Hexapoda</taxon>
        <taxon>Insecta</taxon>
        <taxon>Pterygota</taxon>
        <taxon>Neoptera</taxon>
        <taxon>Endopterygota</taxon>
        <taxon>Lepidoptera</taxon>
        <taxon>Glossata</taxon>
        <taxon>Ditrysia</taxon>
        <taxon>Papilionoidea</taxon>
        <taxon>Nymphalidae</taxon>
        <taxon>Nymphalinae</taxon>
        <taxon>Euphydryas</taxon>
    </lineage>
</organism>
<comment type="caution">
    <text evidence="3">The sequence shown here is derived from an EMBL/GenBank/DDBJ whole genome shotgun (WGS) entry which is preliminary data.</text>
</comment>
<reference evidence="3" key="1">
    <citation type="submission" date="2022-03" db="EMBL/GenBank/DDBJ databases">
        <authorList>
            <person name="Tunstrom K."/>
        </authorList>
    </citation>
    <scope>NUCLEOTIDE SEQUENCE</scope>
</reference>
<sequence>MHGAVKGSCPHSSEDHRLSGCRKFGHLSTDERRAISQSLGVCFNCLGNNHTSKVCRVLSKCRICQRKHHTLLHPKNQSGASEAATPAVSTAPHESASEEVPDVSTNIATHFMKGQAHGQVLLATALVKAESQNGSFQIMRALMDQGSQDSFITESAAQLLRLKIVSKTTIAGIGGHGDVVSSSHVVNINIQSLHDSSFTLTVTAHVLSSLTSVMPDTNFELKNWPEIHSIRLADPKFNRPNKIDILLGAETYCRIIKEGLIKSPVGSPVAQDTHWAGLCQEYLSMGHMEKICNESERNRSDAVYLPHHAVVRRDKLTTKADLRHIVMRWRQHPICLAADILKMYRQIKVAQSDVDFQRIIWREDPDQEIEDFRLLTNRNTDEFDFSMKMSPPPETDTKRTVISENSRLYNPLGWIAPCIITTKVFYTKVMD</sequence>
<dbReference type="EMBL" id="CAKOGL010000009">
    <property type="protein sequence ID" value="CAH2090123.1"/>
    <property type="molecule type" value="Genomic_DNA"/>
</dbReference>
<dbReference type="Proteomes" id="UP001153954">
    <property type="component" value="Unassembled WGS sequence"/>
</dbReference>
<feature type="domain" description="Peptidase A2" evidence="2">
    <location>
        <begin position="139"/>
        <end position="175"/>
    </location>
</feature>